<dbReference type="InterPro" id="IPR004358">
    <property type="entry name" value="Sig_transdc_His_kin-like_C"/>
</dbReference>
<evidence type="ECO:0000256" key="5">
    <source>
        <dbReference type="ARBA" id="ARBA00022777"/>
    </source>
</evidence>
<dbReference type="SMART" id="SM00387">
    <property type="entry name" value="HATPase_c"/>
    <property type="match status" value="1"/>
</dbReference>
<feature type="transmembrane region" description="Helical" evidence="7">
    <location>
        <begin position="25"/>
        <end position="48"/>
    </location>
</feature>
<evidence type="ECO:0000256" key="2">
    <source>
        <dbReference type="ARBA" id="ARBA00012438"/>
    </source>
</evidence>
<dbReference type="PANTHER" id="PTHR44936">
    <property type="entry name" value="SENSOR PROTEIN CREC"/>
    <property type="match status" value="1"/>
</dbReference>
<keyword evidence="7" id="KW-1133">Transmembrane helix</keyword>
<keyword evidence="3" id="KW-0808">Transferase</keyword>
<dbReference type="InterPro" id="IPR036890">
    <property type="entry name" value="HATPase_C_sf"/>
</dbReference>
<dbReference type="AlphaFoldDB" id="A0ABD6AH92"/>
<dbReference type="RefSeq" id="WP_256407768.1">
    <property type="nucleotide sequence ID" value="NZ_JANHDN010000001.1"/>
</dbReference>
<dbReference type="SUPFAM" id="SSF55874">
    <property type="entry name" value="ATPase domain of HSP90 chaperone/DNA topoisomerase II/histidine kinase"/>
    <property type="match status" value="1"/>
</dbReference>
<dbReference type="PROSITE" id="PS50109">
    <property type="entry name" value="HIS_KIN"/>
    <property type="match status" value="1"/>
</dbReference>
<evidence type="ECO:0000256" key="4">
    <source>
        <dbReference type="ARBA" id="ARBA00022741"/>
    </source>
</evidence>
<dbReference type="Gene3D" id="3.30.565.10">
    <property type="entry name" value="Histidine kinase-like ATPase, C-terminal domain"/>
    <property type="match status" value="1"/>
</dbReference>
<dbReference type="EC" id="2.7.13.3" evidence="2"/>
<proteinExistence type="predicted"/>
<dbReference type="PANTHER" id="PTHR44936:SF10">
    <property type="entry name" value="SENSOR PROTEIN RSTB"/>
    <property type="match status" value="1"/>
</dbReference>
<organism evidence="9 10">
    <name type="scientific">Halorubrum rutilum</name>
    <dbReference type="NCBI Taxonomy" id="1364933"/>
    <lineage>
        <taxon>Archaea</taxon>
        <taxon>Methanobacteriati</taxon>
        <taxon>Methanobacteriota</taxon>
        <taxon>Stenosarchaea group</taxon>
        <taxon>Halobacteria</taxon>
        <taxon>Halobacteriales</taxon>
        <taxon>Haloferacaceae</taxon>
        <taxon>Halorubrum</taxon>
    </lineage>
</organism>
<dbReference type="InterPro" id="IPR050980">
    <property type="entry name" value="2C_sensor_his_kinase"/>
</dbReference>
<evidence type="ECO:0000256" key="3">
    <source>
        <dbReference type="ARBA" id="ARBA00022679"/>
    </source>
</evidence>
<feature type="transmembrane region" description="Helical" evidence="7">
    <location>
        <begin position="168"/>
        <end position="187"/>
    </location>
</feature>
<feature type="transmembrane region" description="Helical" evidence="7">
    <location>
        <begin position="199"/>
        <end position="217"/>
    </location>
</feature>
<dbReference type="GO" id="GO:0004673">
    <property type="term" value="F:protein histidine kinase activity"/>
    <property type="evidence" value="ECO:0007669"/>
    <property type="project" value="UniProtKB-EC"/>
</dbReference>
<keyword evidence="6 9" id="KW-0067">ATP-binding</keyword>
<dbReference type="InterPro" id="IPR005467">
    <property type="entry name" value="His_kinase_dom"/>
</dbReference>
<feature type="transmembrane region" description="Helical" evidence="7">
    <location>
        <begin position="60"/>
        <end position="83"/>
    </location>
</feature>
<dbReference type="EMBL" id="JBHTBL010000002">
    <property type="protein sequence ID" value="MFC7323557.1"/>
    <property type="molecule type" value="Genomic_DNA"/>
</dbReference>
<dbReference type="Proteomes" id="UP001596545">
    <property type="component" value="Unassembled WGS sequence"/>
</dbReference>
<keyword evidence="5" id="KW-0418">Kinase</keyword>
<evidence type="ECO:0000256" key="1">
    <source>
        <dbReference type="ARBA" id="ARBA00000085"/>
    </source>
</evidence>
<feature type="domain" description="Histidine kinase" evidence="8">
    <location>
        <begin position="347"/>
        <end position="548"/>
    </location>
</feature>
<keyword evidence="4" id="KW-0547">Nucleotide-binding</keyword>
<comment type="caution">
    <text evidence="9">The sequence shown here is derived from an EMBL/GenBank/DDBJ whole genome shotgun (WGS) entry which is preliminary data.</text>
</comment>
<dbReference type="CDD" id="cd00075">
    <property type="entry name" value="HATPase"/>
    <property type="match status" value="1"/>
</dbReference>
<keyword evidence="7" id="KW-0472">Membrane</keyword>
<feature type="transmembrane region" description="Helical" evidence="7">
    <location>
        <begin position="137"/>
        <end position="161"/>
    </location>
</feature>
<dbReference type="Pfam" id="PF16927">
    <property type="entry name" value="HisKA_7TM"/>
    <property type="match status" value="1"/>
</dbReference>
<keyword evidence="7" id="KW-0812">Transmembrane</keyword>
<evidence type="ECO:0000313" key="9">
    <source>
        <dbReference type="EMBL" id="MFC7323557.1"/>
    </source>
</evidence>
<dbReference type="Pfam" id="PF02518">
    <property type="entry name" value="HATPase_c"/>
    <property type="match status" value="1"/>
</dbReference>
<protein>
    <recommendedName>
        <fullName evidence="2">histidine kinase</fullName>
        <ecNumber evidence="2">2.7.13.3</ecNumber>
    </recommendedName>
</protein>
<sequence length="548" mass="59190">MLGFGLSCVLSLGSAVWTYRRRDRYAARALFAFLAVTVAWNATVLLRIVGPLSLAWELHLVEQFFQVLMTLVWLYFAAVYVGYRDALARPLVAYPLGAVAAGMLAVESFPPVAAVTNTDPTTVEDPFTFVTWTDTELAGVVELLALAAFAVGSGLILYKLLTTNYVQAWQVALVFLATSGAVLVEVFESAIPHAVSGVDYPALAVTVVGVSYVVGLYRYDLFGYTPVDTSDVIDGITAPVIVLNPERRVVDFNAPASATFDGLASGRKADAALPEAVVDAVPLDDPETSRTEVTLARDGEDRIYRLYAASLDSFGDSRGLAITARDLTTRRRQQENLDLLNQILTRALRHNIRNKVDVVKANNRALVDRLDGEARDRAHDAAAAADDLLSVSAKSRVMKEIVEHRGRTTSVELTGLIADIVDEYDRAYPDTSFVTDCPASCSVTVTPDVSHALENLVENAAEHNPRDDAAVRVALEATADGAVITVEDNGRGIPESELAVLERGSEDVLNHGSGIGLWIVTMVVDEIDGTIEYDAGDDGTEITLRIED</sequence>
<gene>
    <name evidence="9" type="ORF">ACFQMF_03055</name>
</gene>
<dbReference type="GO" id="GO:0005524">
    <property type="term" value="F:ATP binding"/>
    <property type="evidence" value="ECO:0007669"/>
    <property type="project" value="UniProtKB-KW"/>
</dbReference>
<name>A0ABD6AH92_9EURY</name>
<evidence type="ECO:0000313" key="10">
    <source>
        <dbReference type="Proteomes" id="UP001596545"/>
    </source>
</evidence>
<comment type="catalytic activity">
    <reaction evidence="1">
        <text>ATP + protein L-histidine = ADP + protein N-phospho-L-histidine.</text>
        <dbReference type="EC" id="2.7.13.3"/>
    </reaction>
</comment>
<reference evidence="9 10" key="1">
    <citation type="journal article" date="2019" name="Int. J. Syst. Evol. Microbiol.">
        <title>The Global Catalogue of Microorganisms (GCM) 10K type strain sequencing project: providing services to taxonomists for standard genome sequencing and annotation.</title>
        <authorList>
            <consortium name="The Broad Institute Genomics Platform"/>
            <consortium name="The Broad Institute Genome Sequencing Center for Infectious Disease"/>
            <person name="Wu L."/>
            <person name="Ma J."/>
        </authorList>
    </citation>
    <scope>NUCLEOTIDE SEQUENCE [LARGE SCALE GENOMIC DNA]</scope>
    <source>
        <strain evidence="9 10">CGMCC 1.12554</strain>
    </source>
</reference>
<dbReference type="InterPro" id="IPR031621">
    <property type="entry name" value="HisKA_7TM"/>
</dbReference>
<evidence type="ECO:0000259" key="8">
    <source>
        <dbReference type="PROSITE" id="PS50109"/>
    </source>
</evidence>
<accession>A0ABD6AH92</accession>
<dbReference type="Gene3D" id="3.30.450.20">
    <property type="entry name" value="PAS domain"/>
    <property type="match status" value="1"/>
</dbReference>
<dbReference type="PRINTS" id="PR00344">
    <property type="entry name" value="BCTRLSENSOR"/>
</dbReference>
<dbReference type="InterPro" id="IPR003594">
    <property type="entry name" value="HATPase_dom"/>
</dbReference>
<evidence type="ECO:0000256" key="7">
    <source>
        <dbReference type="SAM" id="Phobius"/>
    </source>
</evidence>
<keyword evidence="10" id="KW-1185">Reference proteome</keyword>
<evidence type="ECO:0000256" key="6">
    <source>
        <dbReference type="ARBA" id="ARBA00022840"/>
    </source>
</evidence>